<dbReference type="AlphaFoldDB" id="A0A6G1GHB2"/>
<accession>A0A6G1GHB2</accession>
<gene>
    <name evidence="2 4" type="ORF">P152DRAFT_15450</name>
</gene>
<organism evidence="2">
    <name type="scientific">Eremomyces bilateralis CBS 781.70</name>
    <dbReference type="NCBI Taxonomy" id="1392243"/>
    <lineage>
        <taxon>Eukaryota</taxon>
        <taxon>Fungi</taxon>
        <taxon>Dikarya</taxon>
        <taxon>Ascomycota</taxon>
        <taxon>Pezizomycotina</taxon>
        <taxon>Dothideomycetes</taxon>
        <taxon>Dothideomycetes incertae sedis</taxon>
        <taxon>Eremomycetales</taxon>
        <taxon>Eremomycetaceae</taxon>
        <taxon>Eremomyces</taxon>
    </lineage>
</organism>
<proteinExistence type="predicted"/>
<reference evidence="4" key="2">
    <citation type="submission" date="2020-04" db="EMBL/GenBank/DDBJ databases">
        <authorList>
            <consortium name="NCBI Genome Project"/>
        </authorList>
    </citation>
    <scope>NUCLEOTIDE SEQUENCE</scope>
    <source>
        <strain evidence="4">CBS 781.70</strain>
    </source>
</reference>
<evidence type="ECO:0000256" key="1">
    <source>
        <dbReference type="SAM" id="MobiDB-lite"/>
    </source>
</evidence>
<evidence type="ECO:0000313" key="4">
    <source>
        <dbReference type="RefSeq" id="XP_033538957.1"/>
    </source>
</evidence>
<dbReference type="GeneID" id="54414525"/>
<dbReference type="Proteomes" id="UP000504638">
    <property type="component" value="Unplaced"/>
</dbReference>
<evidence type="ECO:0000313" key="2">
    <source>
        <dbReference type="EMBL" id="KAF1817326.1"/>
    </source>
</evidence>
<feature type="compositionally biased region" description="Low complexity" evidence="1">
    <location>
        <begin position="31"/>
        <end position="49"/>
    </location>
</feature>
<dbReference type="OrthoDB" id="406838at2759"/>
<dbReference type="SUPFAM" id="SSF89372">
    <property type="entry name" value="Fucose-specific lectin"/>
    <property type="match status" value="1"/>
</dbReference>
<dbReference type="EMBL" id="ML975149">
    <property type="protein sequence ID" value="KAF1817326.1"/>
    <property type="molecule type" value="Genomic_DNA"/>
</dbReference>
<dbReference type="RefSeq" id="XP_033538957.1">
    <property type="nucleotide sequence ID" value="XM_033673955.1"/>
</dbReference>
<protein>
    <submittedName>
        <fullName evidence="2 4">Uncharacterized protein</fullName>
    </submittedName>
</protein>
<evidence type="ECO:0000313" key="3">
    <source>
        <dbReference type="Proteomes" id="UP000504638"/>
    </source>
</evidence>
<feature type="region of interest" description="Disordered" evidence="1">
    <location>
        <begin position="1"/>
        <end position="53"/>
    </location>
</feature>
<keyword evidence="3" id="KW-1185">Reference proteome</keyword>
<sequence>MLHRRRAPAAAPSARKSPQWRPGAPRCGHPSSGSVARSSVARSNCSSKSGNASGWDAAWVDLGRVFTCPPVAVSSAQGSLDVFGEQGNSARYTKLCANKHWDGQWTSGENCGSPPAVSTWGEKRLNAFARNVSDGMAHKA</sequence>
<feature type="compositionally biased region" description="Low complexity" evidence="1">
    <location>
        <begin position="8"/>
        <end position="17"/>
    </location>
</feature>
<reference evidence="2 4" key="1">
    <citation type="submission" date="2020-01" db="EMBL/GenBank/DDBJ databases">
        <authorList>
            <consortium name="DOE Joint Genome Institute"/>
            <person name="Haridas S."/>
            <person name="Albert R."/>
            <person name="Binder M."/>
            <person name="Bloem J."/>
            <person name="Labutti K."/>
            <person name="Salamov A."/>
            <person name="Andreopoulos B."/>
            <person name="Baker S.E."/>
            <person name="Barry K."/>
            <person name="Bills G."/>
            <person name="Bluhm B.H."/>
            <person name="Cannon C."/>
            <person name="Castanera R."/>
            <person name="Culley D.E."/>
            <person name="Daum C."/>
            <person name="Ezra D."/>
            <person name="Gonzalez J.B."/>
            <person name="Henrissat B."/>
            <person name="Kuo A."/>
            <person name="Liang C."/>
            <person name="Lipzen A."/>
            <person name="Lutzoni F."/>
            <person name="Magnuson J."/>
            <person name="Mondo S."/>
            <person name="Nolan M."/>
            <person name="Ohm R."/>
            <person name="Pangilinan J."/>
            <person name="Park H.-J."/>
            <person name="Ramirez L."/>
            <person name="Alfaro M."/>
            <person name="Sun H."/>
            <person name="Tritt A."/>
            <person name="Yoshinaga Y."/>
            <person name="Zwiers L.-H."/>
            <person name="Turgeon B.G."/>
            <person name="Goodwin S.B."/>
            <person name="Spatafora J.W."/>
            <person name="Crous P.W."/>
            <person name="Grigoriev I.V."/>
        </authorList>
    </citation>
    <scope>NUCLEOTIDE SEQUENCE</scope>
    <source>
        <strain evidence="2 4">CBS 781.70</strain>
    </source>
</reference>
<reference evidence="4" key="3">
    <citation type="submission" date="2025-04" db="UniProtKB">
        <authorList>
            <consortium name="RefSeq"/>
        </authorList>
    </citation>
    <scope>IDENTIFICATION</scope>
    <source>
        <strain evidence="4">CBS 781.70</strain>
    </source>
</reference>
<name>A0A6G1GHB2_9PEZI</name>